<accession>A0ABQ5H6S6</accession>
<protein>
    <submittedName>
        <fullName evidence="1">Uncharacterized protein</fullName>
    </submittedName>
</protein>
<proteinExistence type="predicted"/>
<dbReference type="Proteomes" id="UP001151760">
    <property type="component" value="Unassembled WGS sequence"/>
</dbReference>
<gene>
    <name evidence="1" type="ORF">Tco_1057927</name>
</gene>
<comment type="caution">
    <text evidence="1">The sequence shown here is derived from an EMBL/GenBank/DDBJ whole genome shotgun (WGS) entry which is preliminary data.</text>
</comment>
<name>A0ABQ5H6S6_9ASTR</name>
<organism evidence="1 2">
    <name type="scientific">Tanacetum coccineum</name>
    <dbReference type="NCBI Taxonomy" id="301880"/>
    <lineage>
        <taxon>Eukaryota</taxon>
        <taxon>Viridiplantae</taxon>
        <taxon>Streptophyta</taxon>
        <taxon>Embryophyta</taxon>
        <taxon>Tracheophyta</taxon>
        <taxon>Spermatophyta</taxon>
        <taxon>Magnoliopsida</taxon>
        <taxon>eudicotyledons</taxon>
        <taxon>Gunneridae</taxon>
        <taxon>Pentapetalae</taxon>
        <taxon>asterids</taxon>
        <taxon>campanulids</taxon>
        <taxon>Asterales</taxon>
        <taxon>Asteraceae</taxon>
        <taxon>Asteroideae</taxon>
        <taxon>Anthemideae</taxon>
        <taxon>Anthemidinae</taxon>
        <taxon>Tanacetum</taxon>
    </lineage>
</organism>
<keyword evidence="2" id="KW-1185">Reference proteome</keyword>
<evidence type="ECO:0000313" key="2">
    <source>
        <dbReference type="Proteomes" id="UP001151760"/>
    </source>
</evidence>
<sequence>MHQTCKKSSLSMTYKLDDMIELPKSHPKETYKEDLDSEMVMVKIPRCMQWLDTYDEPIGDLDIMEDEAENPSPLRTPREDEHLDQTKLEDVGLDTCNHEIPLSSKEILSVDELEPQLLPNFPPLDVNLGDKRGTEPPINPYSSSSFRMKLVKPLTIHTPPSPHVASFNPKDIIEDDWKLEFKEVSFLEEGLNLPVRPKEVEKVRIEDSHHIERIFQQVSQYKALSYHHENEEESIYSVWRQTLLERTSSVFWRTVLPEFVS</sequence>
<reference evidence="1" key="1">
    <citation type="journal article" date="2022" name="Int. J. Mol. Sci.">
        <title>Draft Genome of Tanacetum Coccineum: Genomic Comparison of Closely Related Tanacetum-Family Plants.</title>
        <authorList>
            <person name="Yamashiro T."/>
            <person name="Shiraishi A."/>
            <person name="Nakayama K."/>
            <person name="Satake H."/>
        </authorList>
    </citation>
    <scope>NUCLEOTIDE SEQUENCE</scope>
</reference>
<evidence type="ECO:0000313" key="1">
    <source>
        <dbReference type="EMBL" id="GJT83585.1"/>
    </source>
</evidence>
<reference evidence="1" key="2">
    <citation type="submission" date="2022-01" db="EMBL/GenBank/DDBJ databases">
        <authorList>
            <person name="Yamashiro T."/>
            <person name="Shiraishi A."/>
            <person name="Satake H."/>
            <person name="Nakayama K."/>
        </authorList>
    </citation>
    <scope>NUCLEOTIDE SEQUENCE</scope>
</reference>
<dbReference type="EMBL" id="BQNB010019275">
    <property type="protein sequence ID" value="GJT83585.1"/>
    <property type="molecule type" value="Genomic_DNA"/>
</dbReference>